<gene>
    <name evidence="2" type="ORF">ADK34_04860</name>
</gene>
<feature type="compositionally biased region" description="Low complexity" evidence="1">
    <location>
        <begin position="1"/>
        <end position="20"/>
    </location>
</feature>
<protein>
    <submittedName>
        <fullName evidence="2">Uncharacterized protein</fullName>
    </submittedName>
</protein>
<reference evidence="2 3" key="1">
    <citation type="submission" date="2015-06" db="EMBL/GenBank/DDBJ databases">
        <authorList>
            <person name="Hoefler B.C."/>
            <person name="Straight P.D."/>
        </authorList>
    </citation>
    <scope>NUCLEOTIDE SEQUENCE [LARGE SCALE GENOMIC DNA]</scope>
    <source>
        <strain evidence="2 3">NRRL 3427</strain>
    </source>
</reference>
<dbReference type="AlphaFoldDB" id="A0A0L8LCB0"/>
<dbReference type="Proteomes" id="UP000037023">
    <property type="component" value="Unassembled WGS sequence"/>
</dbReference>
<comment type="caution">
    <text evidence="2">The sequence shown here is derived from an EMBL/GenBank/DDBJ whole genome shotgun (WGS) entry which is preliminary data.</text>
</comment>
<evidence type="ECO:0000313" key="2">
    <source>
        <dbReference type="EMBL" id="KOG35651.1"/>
    </source>
</evidence>
<accession>A0A0L8LCB0</accession>
<sequence length="62" mass="6618">MVGWMPSAAPGSAWPAADGGNASTQVSVRLRLDGRPDASRLPDGPEGDLDELQEWLTLLEQE</sequence>
<name>A0A0L8LCB0_STRVR</name>
<dbReference type="PATRIC" id="fig|1938.6.peg.1075"/>
<evidence type="ECO:0000313" key="3">
    <source>
        <dbReference type="Proteomes" id="UP000037023"/>
    </source>
</evidence>
<feature type="region of interest" description="Disordered" evidence="1">
    <location>
        <begin position="1"/>
        <end position="23"/>
    </location>
</feature>
<evidence type="ECO:0000256" key="1">
    <source>
        <dbReference type="SAM" id="MobiDB-lite"/>
    </source>
</evidence>
<dbReference type="EMBL" id="LGUP01000025">
    <property type="protein sequence ID" value="KOG35651.1"/>
    <property type="molecule type" value="Genomic_DNA"/>
</dbReference>
<proteinExistence type="predicted"/>
<organism evidence="2 3">
    <name type="scientific">Streptomyces viridochromogenes</name>
    <dbReference type="NCBI Taxonomy" id="1938"/>
    <lineage>
        <taxon>Bacteria</taxon>
        <taxon>Bacillati</taxon>
        <taxon>Actinomycetota</taxon>
        <taxon>Actinomycetes</taxon>
        <taxon>Kitasatosporales</taxon>
        <taxon>Streptomycetaceae</taxon>
        <taxon>Streptomyces</taxon>
    </lineage>
</organism>